<evidence type="ECO:0000256" key="2">
    <source>
        <dbReference type="SAM" id="SignalP"/>
    </source>
</evidence>
<dbReference type="InParanoid" id="A0A146GBI3"/>
<dbReference type="GO" id="GO:0016798">
    <property type="term" value="F:hydrolase activity, acting on glycosyl bonds"/>
    <property type="evidence" value="ECO:0007669"/>
    <property type="project" value="InterPro"/>
</dbReference>
<keyword evidence="1" id="KW-0378">Hydrolase</keyword>
<accession>A0A146GBI3</accession>
<comment type="caution">
    <text evidence="4">The sequence shown here is derived from an EMBL/GenBank/DDBJ whole genome shotgun (WGS) entry which is preliminary data.</text>
</comment>
<gene>
    <name evidence="4" type="ORF">TSACC_23014</name>
</gene>
<dbReference type="InterPro" id="IPR008979">
    <property type="entry name" value="Galactose-bd-like_sf"/>
</dbReference>
<keyword evidence="5" id="KW-1185">Reference proteome</keyword>
<dbReference type="RefSeq" id="WP_075080199.1">
    <property type="nucleotide sequence ID" value="NZ_BDCO01000002.1"/>
</dbReference>
<keyword evidence="2" id="KW-0732">Signal</keyword>
<dbReference type="Gene3D" id="2.60.120.260">
    <property type="entry name" value="Galactose-binding domain-like"/>
    <property type="match status" value="1"/>
</dbReference>
<dbReference type="Pfam" id="PF02018">
    <property type="entry name" value="CBM_4_9"/>
    <property type="match status" value="1"/>
</dbReference>
<reference evidence="5" key="1">
    <citation type="journal article" date="2017" name="Genome Announc.">
        <title>Draft Genome Sequence of Terrimicrobium sacchariphilum NM-5T, a Facultative Anaerobic Soil Bacterium of the Class Spartobacteria.</title>
        <authorList>
            <person name="Qiu Y.L."/>
            <person name="Tourlousse D.M."/>
            <person name="Matsuura N."/>
            <person name="Ohashi A."/>
            <person name="Sekiguchi Y."/>
        </authorList>
    </citation>
    <scope>NUCLEOTIDE SEQUENCE [LARGE SCALE GENOMIC DNA]</scope>
    <source>
        <strain evidence="5">NM-5</strain>
    </source>
</reference>
<name>A0A146GBI3_TERSA</name>
<feature type="domain" description="CBM-cenC" evidence="3">
    <location>
        <begin position="37"/>
        <end position="150"/>
    </location>
</feature>
<evidence type="ECO:0000313" key="4">
    <source>
        <dbReference type="EMBL" id="GAT34583.1"/>
    </source>
</evidence>
<evidence type="ECO:0000256" key="1">
    <source>
        <dbReference type="ARBA" id="ARBA00022801"/>
    </source>
</evidence>
<dbReference type="InterPro" id="IPR003305">
    <property type="entry name" value="CenC_carb-bd"/>
</dbReference>
<sequence length="202" mass="21855">MKVFPTLLVALACLSSAWSDSGGIVIISPGDAEGSGVMNNGGFEDESSTPWKSVGKNTNLAITADKENAYQGEKYAKVQKLFVPPYWTNVAQPTEHVIQANDIYEISFYAKALRDNSNNDKVSWNIFYTEDDKLNGKPTLIASGDSTPLTDAYELNSFKMNSPVPEEAVGKILFISIISDHMRDHGSAAVDNVSLTAGKSTP</sequence>
<proteinExistence type="predicted"/>
<protein>
    <submittedName>
        <fullName evidence="4">Carbohydrate binding domain-containing protein</fullName>
    </submittedName>
</protein>
<dbReference type="SUPFAM" id="SSF49785">
    <property type="entry name" value="Galactose-binding domain-like"/>
    <property type="match status" value="1"/>
</dbReference>
<evidence type="ECO:0000259" key="3">
    <source>
        <dbReference type="Pfam" id="PF02018"/>
    </source>
</evidence>
<evidence type="ECO:0000313" key="5">
    <source>
        <dbReference type="Proteomes" id="UP000076023"/>
    </source>
</evidence>
<feature type="chain" id="PRO_5007524839" evidence="2">
    <location>
        <begin position="20"/>
        <end position="202"/>
    </location>
</feature>
<feature type="signal peptide" evidence="2">
    <location>
        <begin position="1"/>
        <end position="19"/>
    </location>
</feature>
<dbReference type="AlphaFoldDB" id="A0A146GBI3"/>
<organism evidence="4 5">
    <name type="scientific">Terrimicrobium sacchariphilum</name>
    <dbReference type="NCBI Taxonomy" id="690879"/>
    <lineage>
        <taxon>Bacteria</taxon>
        <taxon>Pseudomonadati</taxon>
        <taxon>Verrucomicrobiota</taxon>
        <taxon>Terrimicrobiia</taxon>
        <taxon>Terrimicrobiales</taxon>
        <taxon>Terrimicrobiaceae</taxon>
        <taxon>Terrimicrobium</taxon>
    </lineage>
</organism>
<dbReference type="STRING" id="690879.TSACC_23014"/>
<dbReference type="EMBL" id="BDCO01000002">
    <property type="protein sequence ID" value="GAT34583.1"/>
    <property type="molecule type" value="Genomic_DNA"/>
</dbReference>
<dbReference type="Proteomes" id="UP000076023">
    <property type="component" value="Unassembled WGS sequence"/>
</dbReference>